<comment type="caution">
    <text evidence="4">The sequence shown here is derived from an EMBL/GenBank/DDBJ whole genome shotgun (WGS) entry which is preliminary data.</text>
</comment>
<sequence>MSRTARRTAAAATAALAAAVGVLIAPVPPAAGAVVAFDGAVGYGAGATGGAGGTTYHVTNLNDSGSGSFREAVSRSHRTVVFDVGGYITLSSAVSVASDITIEGDTAPGQGIGLRGREVSFSNSSNDIVRYVRFREGTLDPAGGKASVALAKASDMIFDHVSVEFAKWDDIDAVGAKDITVQNSIVADPIGQRFAAHTEGGPFTWYHDVFANAHNRNPLAKADTQFVGNVVYDYQGGYTAGNSGGTFRHDVADNAFVAGPVTGTPSNAYYQMAHQSVWNSGNVLDRDTDGKLGGSALGVGAGAASLASPWSSTTASLAAAAGSAQAAYAYDIAQAGDLPRDEVDSLVIADVESLGSSGHLWNSQTQTGLGNDGYGTITG</sequence>
<evidence type="ECO:0008006" key="6">
    <source>
        <dbReference type="Google" id="ProtNLM"/>
    </source>
</evidence>
<evidence type="ECO:0000313" key="5">
    <source>
        <dbReference type="Proteomes" id="UP001501009"/>
    </source>
</evidence>
<name>A0ABP7HZI6_9ACTN</name>
<accession>A0ABP7HZI6</accession>
<keyword evidence="5" id="KW-1185">Reference proteome</keyword>
<dbReference type="Gene3D" id="2.160.20.10">
    <property type="entry name" value="Single-stranded right-handed beta-helix, Pectin lyase-like"/>
    <property type="match status" value="1"/>
</dbReference>
<evidence type="ECO:0000313" key="4">
    <source>
        <dbReference type="EMBL" id="GAA3806538.1"/>
    </source>
</evidence>
<organism evidence="4 5">
    <name type="scientific">Streptomyces coacervatus</name>
    <dbReference type="NCBI Taxonomy" id="647381"/>
    <lineage>
        <taxon>Bacteria</taxon>
        <taxon>Bacillati</taxon>
        <taxon>Actinomycetota</taxon>
        <taxon>Actinomycetes</taxon>
        <taxon>Kitasatosporales</taxon>
        <taxon>Streptomycetaceae</taxon>
        <taxon>Streptomyces</taxon>
    </lineage>
</organism>
<keyword evidence="1" id="KW-0479">Metal-binding</keyword>
<gene>
    <name evidence="4" type="ORF">GCM10022403_045740</name>
</gene>
<evidence type="ECO:0000256" key="3">
    <source>
        <dbReference type="SAM" id="SignalP"/>
    </source>
</evidence>
<dbReference type="PROSITE" id="PS51318">
    <property type="entry name" value="TAT"/>
    <property type="match status" value="1"/>
</dbReference>
<feature type="chain" id="PRO_5046335780" description="Pectate lyase" evidence="3">
    <location>
        <begin position="34"/>
        <end position="379"/>
    </location>
</feature>
<dbReference type="Proteomes" id="UP001501009">
    <property type="component" value="Unassembled WGS sequence"/>
</dbReference>
<dbReference type="PANTHER" id="PTHR42970">
    <property type="entry name" value="PECTATE LYASE C-RELATED"/>
    <property type="match status" value="1"/>
</dbReference>
<proteinExistence type="predicted"/>
<feature type="signal peptide" evidence="3">
    <location>
        <begin position="1"/>
        <end position="33"/>
    </location>
</feature>
<keyword evidence="2" id="KW-0325">Glycoprotein</keyword>
<keyword evidence="3" id="KW-0732">Signal</keyword>
<protein>
    <recommendedName>
        <fullName evidence="6">Pectate lyase</fullName>
    </recommendedName>
</protein>
<evidence type="ECO:0000256" key="1">
    <source>
        <dbReference type="ARBA" id="ARBA00022723"/>
    </source>
</evidence>
<dbReference type="RefSeq" id="WP_275776138.1">
    <property type="nucleotide sequence ID" value="NZ_BAABDE010000020.1"/>
</dbReference>
<dbReference type="InterPro" id="IPR011050">
    <property type="entry name" value="Pectin_lyase_fold/virulence"/>
</dbReference>
<dbReference type="EMBL" id="BAABDE010000020">
    <property type="protein sequence ID" value="GAA3806538.1"/>
    <property type="molecule type" value="Genomic_DNA"/>
</dbReference>
<dbReference type="PANTHER" id="PTHR42970:SF1">
    <property type="entry name" value="PECTATE LYASE C-RELATED"/>
    <property type="match status" value="1"/>
</dbReference>
<dbReference type="InterPro" id="IPR052063">
    <property type="entry name" value="Polysaccharide_Lyase_1"/>
</dbReference>
<evidence type="ECO:0000256" key="2">
    <source>
        <dbReference type="ARBA" id="ARBA00023180"/>
    </source>
</evidence>
<reference evidence="5" key="1">
    <citation type="journal article" date="2019" name="Int. J. Syst. Evol. Microbiol.">
        <title>The Global Catalogue of Microorganisms (GCM) 10K type strain sequencing project: providing services to taxonomists for standard genome sequencing and annotation.</title>
        <authorList>
            <consortium name="The Broad Institute Genomics Platform"/>
            <consortium name="The Broad Institute Genome Sequencing Center for Infectious Disease"/>
            <person name="Wu L."/>
            <person name="Ma J."/>
        </authorList>
    </citation>
    <scope>NUCLEOTIDE SEQUENCE [LARGE SCALE GENOMIC DNA]</scope>
    <source>
        <strain evidence="5">JCM 17138</strain>
    </source>
</reference>
<dbReference type="SUPFAM" id="SSF51126">
    <property type="entry name" value="Pectin lyase-like"/>
    <property type="match status" value="1"/>
</dbReference>
<dbReference type="InterPro" id="IPR012334">
    <property type="entry name" value="Pectin_lyas_fold"/>
</dbReference>
<dbReference type="InterPro" id="IPR006311">
    <property type="entry name" value="TAT_signal"/>
</dbReference>